<feature type="region of interest" description="Disordered" evidence="1">
    <location>
        <begin position="1"/>
        <end position="57"/>
    </location>
</feature>
<feature type="compositionally biased region" description="Basic and acidic residues" evidence="1">
    <location>
        <begin position="1"/>
        <end position="11"/>
    </location>
</feature>
<sequence length="267" mass="30384">MPAMRALERRARSPISLEHTTKYRRRLGSRDVTDRSNKSFPEGRGPASSLSSRWDGRLDPEQKSWCEANGVPLAYDPMQIGWVIADKEAVCPNAVPSAPLSWKAKPTRLLDFRRWQSDDLPAFRQLLGDPQVWRYMHEDWPGEMTETLARDLIEISALGDHHDVLAFTLDGAPIGQMRLAFGADPSSADTAELSYWLGRAHWGRGLGRDLVRRATQRAFADHDWLYRLVAFVHPDNPASERCLRAAGYHDRGHRDDGWSCFVTYRDS</sequence>
<dbReference type="EMBL" id="LGVV01000031">
    <property type="protein sequence ID" value="KNX41126.1"/>
    <property type="molecule type" value="Genomic_DNA"/>
</dbReference>
<feature type="domain" description="N-acetyltransferase" evidence="2">
    <location>
        <begin position="110"/>
        <end position="267"/>
    </location>
</feature>
<comment type="caution">
    <text evidence="3">The sequence shown here is derived from an EMBL/GenBank/DDBJ whole genome shotgun (WGS) entry which is preliminary data.</text>
</comment>
<dbReference type="CDD" id="cd04301">
    <property type="entry name" value="NAT_SF"/>
    <property type="match status" value="1"/>
</dbReference>
<dbReference type="InterPro" id="IPR000182">
    <property type="entry name" value="GNAT_dom"/>
</dbReference>
<keyword evidence="3" id="KW-0808">Transferase</keyword>
<organism evidence="3 4">
    <name type="scientific">Roseovarius tolerans</name>
    <dbReference type="NCBI Taxonomy" id="74031"/>
    <lineage>
        <taxon>Bacteria</taxon>
        <taxon>Pseudomonadati</taxon>
        <taxon>Pseudomonadota</taxon>
        <taxon>Alphaproteobacteria</taxon>
        <taxon>Rhodobacterales</taxon>
        <taxon>Roseobacteraceae</taxon>
        <taxon>Roseovarius</taxon>
    </lineage>
</organism>
<evidence type="ECO:0000313" key="4">
    <source>
        <dbReference type="Proteomes" id="UP000037046"/>
    </source>
</evidence>
<dbReference type="PATRIC" id="fig|74031.6.peg.2387"/>
<evidence type="ECO:0000259" key="2">
    <source>
        <dbReference type="PROSITE" id="PS51186"/>
    </source>
</evidence>
<reference evidence="4" key="1">
    <citation type="submission" date="2015-07" db="EMBL/GenBank/DDBJ databases">
        <title>Draft Genome Sequence of Roseovarius tolerans EL-164, a producer of N-Acylated Alanine Methyl Esters (NAMEs).</title>
        <authorList>
            <person name="Voget S."/>
            <person name="Bruns H."/>
            <person name="Wagner-Doebler I."/>
            <person name="Schulz S."/>
            <person name="Daniel R."/>
        </authorList>
    </citation>
    <scope>NUCLEOTIDE SEQUENCE [LARGE SCALE GENOMIC DNA]</scope>
    <source>
        <strain evidence="4">EL-164</strain>
    </source>
</reference>
<name>A0A0L6CTT6_9RHOB</name>
<dbReference type="GO" id="GO:0016747">
    <property type="term" value="F:acyltransferase activity, transferring groups other than amino-acyl groups"/>
    <property type="evidence" value="ECO:0007669"/>
    <property type="project" value="InterPro"/>
</dbReference>
<feature type="compositionally biased region" description="Basic and acidic residues" evidence="1">
    <location>
        <begin position="28"/>
        <end position="37"/>
    </location>
</feature>
<gene>
    <name evidence="3" type="ORF">ROTO_23360</name>
</gene>
<dbReference type="PANTHER" id="PTHR46067">
    <property type="entry name" value="ACYL-COA N-ACYLTRANSFERASES (NAT) SUPERFAMILY PROTEIN"/>
    <property type="match status" value="1"/>
</dbReference>
<dbReference type="SUPFAM" id="SSF55729">
    <property type="entry name" value="Acyl-CoA N-acyltransferases (Nat)"/>
    <property type="match status" value="1"/>
</dbReference>
<dbReference type="InterPro" id="IPR016181">
    <property type="entry name" value="Acyl_CoA_acyltransferase"/>
</dbReference>
<dbReference type="PANTHER" id="PTHR46067:SF27">
    <property type="entry name" value="ACYL-COA N-ACYLTRANSFERASES (NAT) SUPERFAMILY PROTEIN"/>
    <property type="match status" value="1"/>
</dbReference>
<accession>A0A0L6CTT6</accession>
<protein>
    <submittedName>
        <fullName evidence="3">Acetyltransferase (GNAT) family protein</fullName>
    </submittedName>
</protein>
<proteinExistence type="predicted"/>
<dbReference type="STRING" id="74031.SAMN04488077_10574"/>
<keyword evidence="4" id="KW-1185">Reference proteome</keyword>
<dbReference type="Proteomes" id="UP000037046">
    <property type="component" value="Unassembled WGS sequence"/>
</dbReference>
<dbReference type="AlphaFoldDB" id="A0A0L6CTT6"/>
<dbReference type="PROSITE" id="PS51186">
    <property type="entry name" value="GNAT"/>
    <property type="match status" value="1"/>
</dbReference>
<evidence type="ECO:0000256" key="1">
    <source>
        <dbReference type="SAM" id="MobiDB-lite"/>
    </source>
</evidence>
<dbReference type="Gene3D" id="3.40.630.30">
    <property type="match status" value="1"/>
</dbReference>
<evidence type="ECO:0000313" key="3">
    <source>
        <dbReference type="EMBL" id="KNX41126.1"/>
    </source>
</evidence>
<dbReference type="Pfam" id="PF13302">
    <property type="entry name" value="Acetyltransf_3"/>
    <property type="match status" value="1"/>
</dbReference>